<reference evidence="1 2" key="1">
    <citation type="submission" date="2018-10" db="EMBL/GenBank/DDBJ databases">
        <title>Genomic Encyclopedia of Archaeal and Bacterial Type Strains, Phase II (KMG-II): from individual species to whole genera.</title>
        <authorList>
            <person name="Goeker M."/>
        </authorList>
    </citation>
    <scope>NUCLEOTIDE SEQUENCE [LARGE SCALE GENOMIC DNA]</scope>
    <source>
        <strain evidence="1 2">DSM 43383</strain>
    </source>
</reference>
<keyword evidence="2" id="KW-1185">Reference proteome</keyword>
<organism evidence="1 2">
    <name type="scientific">Actinomadura pelletieri DSM 43383</name>
    <dbReference type="NCBI Taxonomy" id="1120940"/>
    <lineage>
        <taxon>Bacteria</taxon>
        <taxon>Bacillati</taxon>
        <taxon>Actinomycetota</taxon>
        <taxon>Actinomycetes</taxon>
        <taxon>Streptosporangiales</taxon>
        <taxon>Thermomonosporaceae</taxon>
        <taxon>Actinomadura</taxon>
    </lineage>
</organism>
<protein>
    <submittedName>
        <fullName evidence="1">Uncharacterized protein DUF4262</fullName>
    </submittedName>
</protein>
<dbReference type="EMBL" id="RBWU01000007">
    <property type="protein sequence ID" value="RKS68914.1"/>
    <property type="molecule type" value="Genomic_DNA"/>
</dbReference>
<gene>
    <name evidence="1" type="ORF">BZB76_6052</name>
</gene>
<proteinExistence type="predicted"/>
<evidence type="ECO:0000313" key="1">
    <source>
        <dbReference type="EMBL" id="RKS68914.1"/>
    </source>
</evidence>
<name>A0A495QBP9_9ACTN</name>
<comment type="caution">
    <text evidence="1">The sequence shown here is derived from an EMBL/GenBank/DDBJ whole genome shotgun (WGS) entry which is preliminary data.</text>
</comment>
<dbReference type="Pfam" id="PF14081">
    <property type="entry name" value="DUF4262"/>
    <property type="match status" value="1"/>
</dbReference>
<evidence type="ECO:0000313" key="2">
    <source>
        <dbReference type="Proteomes" id="UP000274601"/>
    </source>
</evidence>
<sequence>MDPKLKAMSDGHTPCTCVICNHGDRDRLDNFQLRTIVHITEYGWSVVLVHPDDDGPGWAYTIGLWHSHGAPELAMFGGDVYEMEESLNTLGRHTADGRLPTDGERRDGVVRGQAAAFRETDPLWYDAMFGGAVAFYRRPTPPMLQVVWPNREGLFPWQPGTDLRFRHSQPWLWLPPRQHPAGVWTQRL</sequence>
<dbReference type="Proteomes" id="UP000274601">
    <property type="component" value="Unassembled WGS sequence"/>
</dbReference>
<dbReference type="AlphaFoldDB" id="A0A495QBP9"/>
<dbReference type="InterPro" id="IPR025358">
    <property type="entry name" value="DUF4262"/>
</dbReference>
<accession>A0A495QBP9</accession>